<dbReference type="Proteomes" id="UP000228886">
    <property type="component" value="Unassembled WGS sequence"/>
</dbReference>
<name>A0A2M7E9B0_9BACT</name>
<organism evidence="2 3">
    <name type="scientific">bacterium (Candidatus Ratteibacteria) CG01_land_8_20_14_3_00_40_19</name>
    <dbReference type="NCBI Taxonomy" id="2014290"/>
    <lineage>
        <taxon>Bacteria</taxon>
        <taxon>Candidatus Ratteibacteria</taxon>
    </lineage>
</organism>
<gene>
    <name evidence="2" type="ORF">COS11_02765</name>
</gene>
<evidence type="ECO:0000313" key="3">
    <source>
        <dbReference type="Proteomes" id="UP000228886"/>
    </source>
</evidence>
<dbReference type="EMBL" id="PETL01000137">
    <property type="protein sequence ID" value="PIV64330.1"/>
    <property type="molecule type" value="Genomic_DNA"/>
</dbReference>
<sequence length="109" mass="12593">MLIDSKVRVICRRVFKDASVQIIRGIVVEETDIYLKIEGKLYQQTISENTGRKVEKPVDKENKTIFVPFHSIRFGEIIEEGTESDILDREAKKEKPLSKTEIKEEDGIL</sequence>
<evidence type="ECO:0000313" key="2">
    <source>
        <dbReference type="EMBL" id="PIV64330.1"/>
    </source>
</evidence>
<comment type="caution">
    <text evidence="2">The sequence shown here is derived from an EMBL/GenBank/DDBJ whole genome shotgun (WGS) entry which is preliminary data.</text>
</comment>
<protein>
    <submittedName>
        <fullName evidence="2">Uncharacterized protein</fullName>
    </submittedName>
</protein>
<feature type="region of interest" description="Disordered" evidence="1">
    <location>
        <begin position="89"/>
        <end position="109"/>
    </location>
</feature>
<reference evidence="3" key="1">
    <citation type="submission" date="2017-09" db="EMBL/GenBank/DDBJ databases">
        <title>Depth-based differentiation of microbial function through sediment-hosted aquifers and enrichment of novel symbionts in the deep terrestrial subsurface.</title>
        <authorList>
            <person name="Probst A.J."/>
            <person name="Ladd B."/>
            <person name="Jarett J.K."/>
            <person name="Geller-Mcgrath D.E."/>
            <person name="Sieber C.M.K."/>
            <person name="Emerson J.B."/>
            <person name="Anantharaman K."/>
            <person name="Thomas B.C."/>
            <person name="Malmstrom R."/>
            <person name="Stieglmeier M."/>
            <person name="Klingl A."/>
            <person name="Woyke T."/>
            <person name="Ryan C.M."/>
            <person name="Banfield J.F."/>
        </authorList>
    </citation>
    <scope>NUCLEOTIDE SEQUENCE [LARGE SCALE GENOMIC DNA]</scope>
</reference>
<evidence type="ECO:0000256" key="1">
    <source>
        <dbReference type="SAM" id="MobiDB-lite"/>
    </source>
</evidence>
<proteinExistence type="predicted"/>
<accession>A0A2M7E9B0</accession>
<dbReference type="AlphaFoldDB" id="A0A2M7E9B0"/>